<dbReference type="OrthoDB" id="9780560at2"/>
<gene>
    <name evidence="10" type="ORF">B842_01380</name>
</gene>
<dbReference type="PANTHER" id="PTHR30572">
    <property type="entry name" value="MEMBRANE COMPONENT OF TRANSPORTER-RELATED"/>
    <property type="match status" value="1"/>
</dbReference>
<comment type="similarity">
    <text evidence="6">Belongs to the ABC-4 integral membrane protein family.</text>
</comment>
<feature type="transmembrane region" description="Helical" evidence="7">
    <location>
        <begin position="274"/>
        <end position="298"/>
    </location>
</feature>
<dbReference type="KEGG" id="chm:B842_01380"/>
<keyword evidence="5 7" id="KW-0472">Membrane</keyword>
<reference evidence="10 11" key="1">
    <citation type="submission" date="2013-04" db="EMBL/GenBank/DDBJ databases">
        <title>Complete genome sequence of Corynebacterium humireducens DSM 45392(T), isolated from a wastewater-fed microbial fuel cell.</title>
        <authorList>
            <person name="Ruckert C."/>
            <person name="Albersmeier A."/>
            <person name="Kalinowski J."/>
        </authorList>
    </citation>
    <scope>NUCLEOTIDE SEQUENCE [LARGE SCALE GENOMIC DNA]</scope>
    <source>
        <strain evidence="11">MFC-5</strain>
    </source>
</reference>
<feature type="transmembrane region" description="Helical" evidence="7">
    <location>
        <begin position="476"/>
        <end position="499"/>
    </location>
</feature>
<proteinExistence type="inferred from homology"/>
<evidence type="ECO:0000256" key="3">
    <source>
        <dbReference type="ARBA" id="ARBA00022692"/>
    </source>
</evidence>
<evidence type="ECO:0000313" key="10">
    <source>
        <dbReference type="EMBL" id="AJE32132.1"/>
    </source>
</evidence>
<dbReference type="InterPro" id="IPR003838">
    <property type="entry name" value="ABC3_permease_C"/>
</dbReference>
<evidence type="ECO:0000256" key="5">
    <source>
        <dbReference type="ARBA" id="ARBA00023136"/>
    </source>
</evidence>
<dbReference type="AlphaFoldDB" id="A0A0B5D509"/>
<dbReference type="InterPro" id="IPR025857">
    <property type="entry name" value="MacB_PCD"/>
</dbReference>
<dbReference type="GO" id="GO:0022857">
    <property type="term" value="F:transmembrane transporter activity"/>
    <property type="evidence" value="ECO:0007669"/>
    <property type="project" value="TreeGrafter"/>
</dbReference>
<dbReference type="PANTHER" id="PTHR30572:SF4">
    <property type="entry name" value="ABC TRANSPORTER PERMEASE YTRF"/>
    <property type="match status" value="1"/>
</dbReference>
<keyword evidence="2" id="KW-1003">Cell membrane</keyword>
<sequence length="881" mass="91815">MRGRLAPVLRVSRRSLHAHRGRLALTFLSVVLGTAFIAGSLLLTSSLARSFDDILDAGVDGVDVGLVGSSSSPQGVPFSVIDEVRAWPDVRAVNVIGDGPGLPTGTRSAGASGIIVVGPDGTPLQAGSSGAHPFAAYPFREIVGPVPSILEGRWPITPDEVMVNANAVRRAGLEVGDRLLVISPQERLDVRLVGVYESPRETTGWIGVMFTPDAYLSSFTEGDFASQVVISVEPGTDPMDVRNRLGLTYRGLTPLLPEQIIERMTDDRLQQLEFVRYILVIFGAVALFIGSLNIVNTFAMVVGQRTREFALLRSLGVSTVQVAVSVILEAALVGLAGSVVGVALAVAFVSVLLAVFAATGGELATLPMVWPAEAFVIPLLFGVVITMAASLAPARRAAMLPPVQSFDLSDTRTSRVPRLKLLLAGAVTSLSALLILGAAYISSVNDRVLSVDLRLSLIALGLVLGLWSLVLAGPTLVAAVGLTLGRILTLPLGIVGTIARQNAVRNPRRSATSALALALGVGLVAGVGTVGASARASVSGAIESTITAPFVLDSLGGGSVQGRASNSSGLFLPPEIREVTDQVKGVAETGTLMSAPLQADNWNHRTTTVLDNDFSLFMDLGVTSGALSDGSAPAAALSAEYSEQNNLRVGDYIPLTVHEGVEENAIWIPVTAIYQETALLGHIAVSWAAAEAVLDNAAAQVNRQSVFVTSDGSVPATQLRRNLDAAMSPLLVVQVKSNSEYSTALGTQINQLLLIIYSLLALAVVIATLGIINTLLLSVAERVREIGTLRAIGLQRGDIRRIIEVESLIITVHGAVVGVVAGTAAGWAAVRVLAVKGLTVQEVPWPAIMLMVGAAVVVGILASIVPAVKAAAIPPLEAIER</sequence>
<evidence type="ECO:0000259" key="8">
    <source>
        <dbReference type="Pfam" id="PF02687"/>
    </source>
</evidence>
<comment type="subcellular location">
    <subcellularLocation>
        <location evidence="1">Cell membrane</location>
        <topology evidence="1">Multi-pass membrane protein</topology>
    </subcellularLocation>
</comment>
<dbReference type="RefSeq" id="WP_052437669.1">
    <property type="nucleotide sequence ID" value="NZ_BCSU01000011.1"/>
</dbReference>
<dbReference type="STRING" id="1223515.B842_01380"/>
<feature type="transmembrane region" description="Helical" evidence="7">
    <location>
        <begin position="808"/>
        <end position="828"/>
    </location>
</feature>
<dbReference type="EMBL" id="CP005286">
    <property type="protein sequence ID" value="AJE32132.1"/>
    <property type="molecule type" value="Genomic_DNA"/>
</dbReference>
<evidence type="ECO:0000259" key="9">
    <source>
        <dbReference type="Pfam" id="PF12704"/>
    </source>
</evidence>
<accession>A0A0B5D509</accession>
<dbReference type="HOGENOM" id="CLU_012341_1_0_11"/>
<evidence type="ECO:0000256" key="6">
    <source>
        <dbReference type="ARBA" id="ARBA00038076"/>
    </source>
</evidence>
<evidence type="ECO:0000313" key="11">
    <source>
        <dbReference type="Proteomes" id="UP000031524"/>
    </source>
</evidence>
<keyword evidence="11" id="KW-1185">Reference proteome</keyword>
<dbReference type="InterPro" id="IPR050250">
    <property type="entry name" value="Macrolide_Exporter_MacB"/>
</dbReference>
<feature type="transmembrane region" description="Helical" evidence="7">
    <location>
        <begin position="421"/>
        <end position="441"/>
    </location>
</feature>
<feature type="domain" description="ABC3 transporter permease C-terminal" evidence="8">
    <location>
        <begin position="758"/>
        <end position="875"/>
    </location>
</feature>
<evidence type="ECO:0000256" key="1">
    <source>
        <dbReference type="ARBA" id="ARBA00004651"/>
    </source>
</evidence>
<name>A0A0B5D509_9CORY</name>
<feature type="domain" description="ABC3 transporter permease C-terminal" evidence="8">
    <location>
        <begin position="281"/>
        <end position="401"/>
    </location>
</feature>
<feature type="transmembrane region" description="Helical" evidence="7">
    <location>
        <begin position="334"/>
        <end position="358"/>
    </location>
</feature>
<keyword evidence="4 7" id="KW-1133">Transmembrane helix</keyword>
<feature type="transmembrane region" description="Helical" evidence="7">
    <location>
        <begin position="848"/>
        <end position="872"/>
    </location>
</feature>
<feature type="transmembrane region" description="Helical" evidence="7">
    <location>
        <begin position="453"/>
        <end position="470"/>
    </location>
</feature>
<evidence type="ECO:0000256" key="4">
    <source>
        <dbReference type="ARBA" id="ARBA00022989"/>
    </source>
</evidence>
<protein>
    <recommendedName>
        <fullName evidence="12">ABC transporter permease</fullName>
    </recommendedName>
</protein>
<evidence type="ECO:0008006" key="12">
    <source>
        <dbReference type="Google" id="ProtNLM"/>
    </source>
</evidence>
<keyword evidence="3 7" id="KW-0812">Transmembrane</keyword>
<dbReference type="GO" id="GO:0005886">
    <property type="term" value="C:plasma membrane"/>
    <property type="evidence" value="ECO:0007669"/>
    <property type="project" value="UniProtKB-SubCell"/>
</dbReference>
<evidence type="ECO:0000256" key="7">
    <source>
        <dbReference type="SAM" id="Phobius"/>
    </source>
</evidence>
<evidence type="ECO:0000256" key="2">
    <source>
        <dbReference type="ARBA" id="ARBA00022475"/>
    </source>
</evidence>
<dbReference type="Pfam" id="PF02687">
    <property type="entry name" value="FtsX"/>
    <property type="match status" value="2"/>
</dbReference>
<feature type="transmembrane region" description="Helical" evidence="7">
    <location>
        <begin position="310"/>
        <end position="328"/>
    </location>
</feature>
<feature type="transmembrane region" description="Helical" evidence="7">
    <location>
        <begin position="752"/>
        <end position="780"/>
    </location>
</feature>
<feature type="transmembrane region" description="Helical" evidence="7">
    <location>
        <begin position="511"/>
        <end position="534"/>
    </location>
</feature>
<feature type="transmembrane region" description="Helical" evidence="7">
    <location>
        <begin position="21"/>
        <end position="43"/>
    </location>
</feature>
<feature type="domain" description="MacB-like periplasmic core" evidence="9">
    <location>
        <begin position="24"/>
        <end position="245"/>
    </location>
</feature>
<feature type="transmembrane region" description="Helical" evidence="7">
    <location>
        <begin position="370"/>
        <end position="392"/>
    </location>
</feature>
<dbReference type="Proteomes" id="UP000031524">
    <property type="component" value="Chromosome"/>
</dbReference>
<organism evidence="10 11">
    <name type="scientific">Corynebacterium humireducens NBRC 106098 = DSM 45392</name>
    <dbReference type="NCBI Taxonomy" id="1223515"/>
    <lineage>
        <taxon>Bacteria</taxon>
        <taxon>Bacillati</taxon>
        <taxon>Actinomycetota</taxon>
        <taxon>Actinomycetes</taxon>
        <taxon>Mycobacteriales</taxon>
        <taxon>Corynebacteriaceae</taxon>
        <taxon>Corynebacterium</taxon>
    </lineage>
</organism>
<dbReference type="Pfam" id="PF12704">
    <property type="entry name" value="MacB_PCD"/>
    <property type="match status" value="1"/>
</dbReference>